<sequence>MDCEHCFQGVRHEGTPTGAFEDIAGVKCYVATPPGAHDATKAVLFLCDAFGLTLTNNLLLCDDFARNGFKVYAPDEFEGEDVPIASFDSPEERAKLDREGWLARHSPAHNLARFKGVLDALRRQGVTRFGATGYCYGGRLVFDLVFAGEIHKYARTAAAPLLINACSDDRQYPREKQDAARVLFDGFAPGFRQAYFAGCTHGFAVRGDMSDPKVREGKEGAFKNTVEWFEVHL</sequence>
<reference evidence="1" key="2">
    <citation type="journal article" date="2022" name="New Phytol.">
        <title>Evolutionary transition to the ectomycorrhizal habit in the genomes of a hyperdiverse lineage of mushroom-forming fungi.</title>
        <authorList>
            <person name="Looney B."/>
            <person name="Miyauchi S."/>
            <person name="Morin E."/>
            <person name="Drula E."/>
            <person name="Courty P.E."/>
            <person name="Kohler A."/>
            <person name="Kuo A."/>
            <person name="LaButti K."/>
            <person name="Pangilinan J."/>
            <person name="Lipzen A."/>
            <person name="Riley R."/>
            <person name="Andreopoulos W."/>
            <person name="He G."/>
            <person name="Johnson J."/>
            <person name="Nolan M."/>
            <person name="Tritt A."/>
            <person name="Barry K.W."/>
            <person name="Grigoriev I.V."/>
            <person name="Nagy L.G."/>
            <person name="Hibbett D."/>
            <person name="Henrissat B."/>
            <person name="Matheny P.B."/>
            <person name="Labbe J."/>
            <person name="Martin F.M."/>
        </authorList>
    </citation>
    <scope>NUCLEOTIDE SEQUENCE</scope>
    <source>
        <strain evidence="1">EC-137</strain>
    </source>
</reference>
<evidence type="ECO:0000313" key="2">
    <source>
        <dbReference type="Proteomes" id="UP000814128"/>
    </source>
</evidence>
<gene>
    <name evidence="1" type="ORF">K488DRAFT_79831</name>
</gene>
<proteinExistence type="predicted"/>
<comment type="caution">
    <text evidence="1">The sequence shown here is derived from an EMBL/GenBank/DDBJ whole genome shotgun (WGS) entry which is preliminary data.</text>
</comment>
<protein>
    <submittedName>
        <fullName evidence="1">Alpha/Beta hydrolase protein</fullName>
    </submittedName>
</protein>
<organism evidence="1 2">
    <name type="scientific">Vararia minispora EC-137</name>
    <dbReference type="NCBI Taxonomy" id="1314806"/>
    <lineage>
        <taxon>Eukaryota</taxon>
        <taxon>Fungi</taxon>
        <taxon>Dikarya</taxon>
        <taxon>Basidiomycota</taxon>
        <taxon>Agaricomycotina</taxon>
        <taxon>Agaricomycetes</taxon>
        <taxon>Russulales</taxon>
        <taxon>Lachnocladiaceae</taxon>
        <taxon>Vararia</taxon>
    </lineage>
</organism>
<keyword evidence="2" id="KW-1185">Reference proteome</keyword>
<name>A0ACB8QEK7_9AGAM</name>
<accession>A0ACB8QEK7</accession>
<dbReference type="Proteomes" id="UP000814128">
    <property type="component" value="Unassembled WGS sequence"/>
</dbReference>
<reference evidence="1" key="1">
    <citation type="submission" date="2021-02" db="EMBL/GenBank/DDBJ databases">
        <authorList>
            <consortium name="DOE Joint Genome Institute"/>
            <person name="Ahrendt S."/>
            <person name="Looney B.P."/>
            <person name="Miyauchi S."/>
            <person name="Morin E."/>
            <person name="Drula E."/>
            <person name="Courty P.E."/>
            <person name="Chicoki N."/>
            <person name="Fauchery L."/>
            <person name="Kohler A."/>
            <person name="Kuo A."/>
            <person name="Labutti K."/>
            <person name="Pangilinan J."/>
            <person name="Lipzen A."/>
            <person name="Riley R."/>
            <person name="Andreopoulos W."/>
            <person name="He G."/>
            <person name="Johnson J."/>
            <person name="Barry K.W."/>
            <person name="Grigoriev I.V."/>
            <person name="Nagy L."/>
            <person name="Hibbett D."/>
            <person name="Henrissat B."/>
            <person name="Matheny P.B."/>
            <person name="Labbe J."/>
            <person name="Martin F."/>
        </authorList>
    </citation>
    <scope>NUCLEOTIDE SEQUENCE</scope>
    <source>
        <strain evidence="1">EC-137</strain>
    </source>
</reference>
<dbReference type="EMBL" id="MU273643">
    <property type="protein sequence ID" value="KAI0030031.1"/>
    <property type="molecule type" value="Genomic_DNA"/>
</dbReference>
<evidence type="ECO:0000313" key="1">
    <source>
        <dbReference type="EMBL" id="KAI0030031.1"/>
    </source>
</evidence>
<keyword evidence="1" id="KW-0378">Hydrolase</keyword>